<dbReference type="EMBL" id="VSSQ01144051">
    <property type="protein sequence ID" value="MPN63916.1"/>
    <property type="molecule type" value="Genomic_DNA"/>
</dbReference>
<name>A0A645JKG9_9ZZZZ</name>
<feature type="domain" description="ACT" evidence="1">
    <location>
        <begin position="2"/>
        <end position="71"/>
    </location>
</feature>
<sequence>MRNAGLTVAITDVIGLRIPDCPGGLAEALKFLADKGFTVEYAYAFIEKTENDAYVVLRIDDAERAVKVLKANGYKGAEPSKQ</sequence>
<comment type="caution">
    <text evidence="2">The sequence shown here is derived from an EMBL/GenBank/DDBJ whole genome shotgun (WGS) entry which is preliminary data.</text>
</comment>
<dbReference type="SUPFAM" id="SSF55021">
    <property type="entry name" value="ACT-like"/>
    <property type="match status" value="1"/>
</dbReference>
<dbReference type="InterPro" id="IPR045739">
    <property type="entry name" value="ACT_dom_pair"/>
</dbReference>
<evidence type="ECO:0000313" key="2">
    <source>
        <dbReference type="EMBL" id="MPN63916.1"/>
    </source>
</evidence>
<organism evidence="2">
    <name type="scientific">bioreactor metagenome</name>
    <dbReference type="NCBI Taxonomy" id="1076179"/>
    <lineage>
        <taxon>unclassified sequences</taxon>
        <taxon>metagenomes</taxon>
        <taxon>ecological metagenomes</taxon>
    </lineage>
</organism>
<protein>
    <recommendedName>
        <fullName evidence="1">ACT domain-containing protein</fullName>
    </recommendedName>
</protein>
<reference evidence="2" key="1">
    <citation type="submission" date="2019-08" db="EMBL/GenBank/DDBJ databases">
        <authorList>
            <person name="Kucharzyk K."/>
            <person name="Murdoch R.W."/>
            <person name="Higgins S."/>
            <person name="Loffler F."/>
        </authorList>
    </citation>
    <scope>NUCLEOTIDE SEQUENCE</scope>
</reference>
<dbReference type="InterPro" id="IPR045865">
    <property type="entry name" value="ACT-like_dom_sf"/>
</dbReference>
<dbReference type="PANTHER" id="PTHR40099">
    <property type="entry name" value="ACETOLACTATE SYNTHASE, SMALL SUBUNIT"/>
    <property type="match status" value="1"/>
</dbReference>
<dbReference type="CDD" id="cd04882">
    <property type="entry name" value="ACT_Bt0572_2"/>
    <property type="match status" value="1"/>
</dbReference>
<dbReference type="Pfam" id="PF19571">
    <property type="entry name" value="ACT_8"/>
    <property type="match status" value="1"/>
</dbReference>
<accession>A0A645JKG9</accession>
<proteinExistence type="predicted"/>
<dbReference type="AlphaFoldDB" id="A0A645JKG9"/>
<dbReference type="Gene3D" id="3.30.2130.10">
    <property type="entry name" value="VC0802-like"/>
    <property type="match status" value="1"/>
</dbReference>
<evidence type="ECO:0000259" key="1">
    <source>
        <dbReference type="Pfam" id="PF19571"/>
    </source>
</evidence>
<dbReference type="PANTHER" id="PTHR40099:SF1">
    <property type="entry name" value="ACETOLACTATE SYNTHASE, SMALL SUBUNIT"/>
    <property type="match status" value="1"/>
</dbReference>
<gene>
    <name evidence="2" type="ORF">SDC9_211683</name>
</gene>